<keyword evidence="3" id="KW-1185">Reference proteome</keyword>
<comment type="caution">
    <text evidence="2">The sequence shown here is derived from an EMBL/GenBank/DDBJ whole genome shotgun (WGS) entry which is preliminary data.</text>
</comment>
<reference evidence="2 3" key="1">
    <citation type="submission" date="2020-04" db="EMBL/GenBank/DDBJ databases">
        <title>Perkinsus olseni comparative genomics.</title>
        <authorList>
            <person name="Bogema D.R."/>
        </authorList>
    </citation>
    <scope>NUCLEOTIDE SEQUENCE [LARGE SCALE GENOMIC DNA]</scope>
    <source>
        <strain evidence="2 3">ATCC PRA-207</strain>
    </source>
</reference>
<feature type="non-terminal residue" evidence="2">
    <location>
        <position position="220"/>
    </location>
</feature>
<proteinExistence type="predicted"/>
<organism evidence="2 3">
    <name type="scientific">Perkinsus olseni</name>
    <name type="common">Perkinsus atlanticus</name>
    <dbReference type="NCBI Taxonomy" id="32597"/>
    <lineage>
        <taxon>Eukaryota</taxon>
        <taxon>Sar</taxon>
        <taxon>Alveolata</taxon>
        <taxon>Perkinsozoa</taxon>
        <taxon>Perkinsea</taxon>
        <taxon>Perkinsida</taxon>
        <taxon>Perkinsidae</taxon>
        <taxon>Perkinsus</taxon>
    </lineage>
</organism>
<dbReference type="AlphaFoldDB" id="A0A7J6TKX7"/>
<dbReference type="Proteomes" id="UP000553632">
    <property type="component" value="Unassembled WGS sequence"/>
</dbReference>
<feature type="non-terminal residue" evidence="2">
    <location>
        <position position="1"/>
    </location>
</feature>
<feature type="region of interest" description="Disordered" evidence="1">
    <location>
        <begin position="112"/>
        <end position="152"/>
    </location>
</feature>
<accession>A0A7J6TKX7</accession>
<protein>
    <submittedName>
        <fullName evidence="2">Uncharacterized protein</fullName>
    </submittedName>
</protein>
<name>A0A7J6TKX7_PEROL</name>
<gene>
    <name evidence="2" type="ORF">FOZ63_014635</name>
</gene>
<evidence type="ECO:0000256" key="1">
    <source>
        <dbReference type="SAM" id="MobiDB-lite"/>
    </source>
</evidence>
<dbReference type="EMBL" id="JABANO010010061">
    <property type="protein sequence ID" value="KAF4745775.1"/>
    <property type="molecule type" value="Genomic_DNA"/>
</dbReference>
<evidence type="ECO:0000313" key="2">
    <source>
        <dbReference type="EMBL" id="KAF4745775.1"/>
    </source>
</evidence>
<sequence>DWNLVRNVLSARFCRRSVLREMYDEKLRALTYGGVKQIDDFLEAASEVFHIFVDISPNDLAERRALHKASVIETPSGLPVRMKTGSALPFDEAPDGVSSVCEAIRLVCRPKDEASTSKPQKGTDRVQAVEAHEHGRRHQPSEAASGRFCGSSGPAVQSKATYRKEWCAHFKAEQLIKVHGLRGQALGRGRRNPFFRIVALKETTDRDGVLSRLAKANIRA</sequence>
<evidence type="ECO:0000313" key="3">
    <source>
        <dbReference type="Proteomes" id="UP000553632"/>
    </source>
</evidence>